<dbReference type="RefSeq" id="WP_296947546.1">
    <property type="nucleotide sequence ID" value="NZ_LT599021.1"/>
</dbReference>
<organism evidence="1">
    <name type="scientific">uncultured Dysgonomonas sp</name>
    <dbReference type="NCBI Taxonomy" id="206096"/>
    <lineage>
        <taxon>Bacteria</taxon>
        <taxon>Pseudomonadati</taxon>
        <taxon>Bacteroidota</taxon>
        <taxon>Bacteroidia</taxon>
        <taxon>Bacteroidales</taxon>
        <taxon>Dysgonomonadaceae</taxon>
        <taxon>Dysgonomonas</taxon>
        <taxon>environmental samples</taxon>
    </lineage>
</organism>
<reference evidence="1" key="1">
    <citation type="submission" date="2016-04" db="EMBL/GenBank/DDBJ databases">
        <authorList>
            <person name="Evans L.H."/>
            <person name="Alamgir A."/>
            <person name="Owens N."/>
            <person name="Weber N.D."/>
            <person name="Virtaneva K."/>
            <person name="Barbian K."/>
            <person name="Babar A."/>
            <person name="Rosenke K."/>
        </authorList>
    </citation>
    <scope>NUCLEOTIDE SEQUENCE</scope>
    <source>
        <strain evidence="1">86-2</strain>
    </source>
</reference>
<sequence>MYVKLQGHIEIHRQDRRKLSFDAFNSVEIEKDIFNIKSSCKIKIPISSRLEHKATGQTESVQTAKQFSRGDKIHISLGYSGRLYKEFTGFIYRLNYKTPLEIECEGYEYQLRRPCETKTWASTSMKEVLEFLIKGTDIKLSEDVPEIKFPKFIIPANMTRLEALQMVKDKYGVAIFFIDNLLYAGLAYTLDRGTVKYKLGWNTIKDDSLKYRNADDVSLKIKAVWIKPDNTKLEAQVGDPSGSLRTLFFYNVSSKAELEKLGKEEIKKYKYSGYEGKITTFLEPFAQPGMKGELSDPKYSERDGTYYITKVNVKADTSGGRRTVEFTVKL</sequence>
<dbReference type="EMBL" id="FLUL01000001">
    <property type="protein sequence ID" value="SBV95264.1"/>
    <property type="molecule type" value="Genomic_DNA"/>
</dbReference>
<accession>A0A212J780</accession>
<evidence type="ECO:0000313" key="1">
    <source>
        <dbReference type="EMBL" id="SBV95264.1"/>
    </source>
</evidence>
<gene>
    <name evidence="1" type="ORF">KL86DYS2_10878</name>
</gene>
<name>A0A212J780_9BACT</name>
<dbReference type="AlphaFoldDB" id="A0A212J780"/>
<proteinExistence type="predicted"/>
<protein>
    <submittedName>
        <fullName evidence="1">Uncharacterized protein</fullName>
    </submittedName>
</protein>